<organism evidence="5 6">
    <name type="scientific">Acetobacter garciniae</name>
    <dbReference type="NCBI Taxonomy" id="2817435"/>
    <lineage>
        <taxon>Bacteria</taxon>
        <taxon>Pseudomonadati</taxon>
        <taxon>Pseudomonadota</taxon>
        <taxon>Alphaproteobacteria</taxon>
        <taxon>Acetobacterales</taxon>
        <taxon>Acetobacteraceae</taxon>
        <taxon>Acetobacter</taxon>
    </lineage>
</organism>
<dbReference type="EMBL" id="JAFVMH010000005">
    <property type="protein sequence ID" value="MBO1325690.1"/>
    <property type="molecule type" value="Genomic_DNA"/>
</dbReference>
<keyword evidence="2" id="KW-0238">DNA-binding</keyword>
<sequence>MDNHKIMPELVRLPTTQGERQSDKVFDILQKAITRCELPPGEIVSEPQLEQNYGFGRVPLRLAMDRLVQLGLVKPLHRRGYEVAPITLSDVRHTFELRLMVEPPTTRMATGKVDIAALRALGPEETELATPTDPATQERVIERNRNFHLLIAEAAGNPKVVTLLGHVLSDIDRVYYFGLLTDSRFLDMRDDHCKLIEALAANDGAKAEKISRKHIETGYAIVVDAIVNSSSLSRTTVQVMRS</sequence>
<feature type="domain" description="HTH gntR-type" evidence="4">
    <location>
        <begin position="19"/>
        <end position="86"/>
    </location>
</feature>
<dbReference type="InterPro" id="IPR036390">
    <property type="entry name" value="WH_DNA-bd_sf"/>
</dbReference>
<dbReference type="InterPro" id="IPR000524">
    <property type="entry name" value="Tscrpt_reg_HTH_GntR"/>
</dbReference>
<evidence type="ECO:0000256" key="3">
    <source>
        <dbReference type="ARBA" id="ARBA00023163"/>
    </source>
</evidence>
<proteinExistence type="predicted"/>
<evidence type="ECO:0000256" key="2">
    <source>
        <dbReference type="ARBA" id="ARBA00023125"/>
    </source>
</evidence>
<keyword evidence="3" id="KW-0804">Transcription</keyword>
<reference evidence="5" key="1">
    <citation type="submission" date="2021-03" db="EMBL/GenBank/DDBJ databases">
        <title>The complete genome sequence of Acetobacter sp. TBRC 12339.</title>
        <authorList>
            <person name="Charoenyingcharoen P."/>
            <person name="Yukphan P."/>
        </authorList>
    </citation>
    <scope>NUCLEOTIDE SEQUENCE</scope>
    <source>
        <strain evidence="5">TBRC 12339</strain>
    </source>
</reference>
<dbReference type="InterPro" id="IPR036388">
    <property type="entry name" value="WH-like_DNA-bd_sf"/>
</dbReference>
<dbReference type="SUPFAM" id="SSF46785">
    <property type="entry name" value="Winged helix' DNA-binding domain"/>
    <property type="match status" value="1"/>
</dbReference>
<dbReference type="PROSITE" id="PS50949">
    <property type="entry name" value="HTH_GNTR"/>
    <property type="match status" value="1"/>
</dbReference>
<name>A0A939KNH0_9PROT</name>
<evidence type="ECO:0000313" key="6">
    <source>
        <dbReference type="Proteomes" id="UP000664073"/>
    </source>
</evidence>
<protein>
    <submittedName>
        <fullName evidence="5">GntR family transcriptional regulator</fullName>
    </submittedName>
</protein>
<dbReference type="PANTHER" id="PTHR43537">
    <property type="entry name" value="TRANSCRIPTIONAL REGULATOR, GNTR FAMILY"/>
    <property type="match status" value="1"/>
</dbReference>
<comment type="caution">
    <text evidence="5">The sequence shown here is derived from an EMBL/GenBank/DDBJ whole genome shotgun (WGS) entry which is preliminary data.</text>
</comment>
<keyword evidence="6" id="KW-1185">Reference proteome</keyword>
<gene>
    <name evidence="5" type="ORF">J2D77_11045</name>
</gene>
<keyword evidence="1" id="KW-0805">Transcription regulation</keyword>
<dbReference type="SUPFAM" id="SSF48008">
    <property type="entry name" value="GntR ligand-binding domain-like"/>
    <property type="match status" value="1"/>
</dbReference>
<accession>A0A939KNH0</accession>
<dbReference type="GO" id="GO:0003700">
    <property type="term" value="F:DNA-binding transcription factor activity"/>
    <property type="evidence" value="ECO:0007669"/>
    <property type="project" value="InterPro"/>
</dbReference>
<dbReference type="GO" id="GO:0003677">
    <property type="term" value="F:DNA binding"/>
    <property type="evidence" value="ECO:0007669"/>
    <property type="project" value="UniProtKB-KW"/>
</dbReference>
<dbReference type="SMART" id="SM00895">
    <property type="entry name" value="FCD"/>
    <property type="match status" value="1"/>
</dbReference>
<dbReference type="Pfam" id="PF07729">
    <property type="entry name" value="FCD"/>
    <property type="match status" value="1"/>
</dbReference>
<dbReference type="RefSeq" id="WP_207846339.1">
    <property type="nucleotide sequence ID" value="NZ_JAFVMH010000005.1"/>
</dbReference>
<dbReference type="Gene3D" id="1.20.120.530">
    <property type="entry name" value="GntR ligand-binding domain-like"/>
    <property type="match status" value="1"/>
</dbReference>
<evidence type="ECO:0000259" key="4">
    <source>
        <dbReference type="PROSITE" id="PS50949"/>
    </source>
</evidence>
<evidence type="ECO:0000256" key="1">
    <source>
        <dbReference type="ARBA" id="ARBA00023015"/>
    </source>
</evidence>
<dbReference type="InterPro" id="IPR011711">
    <property type="entry name" value="GntR_C"/>
</dbReference>
<dbReference type="AlphaFoldDB" id="A0A939KNH0"/>
<evidence type="ECO:0000313" key="5">
    <source>
        <dbReference type="EMBL" id="MBO1325690.1"/>
    </source>
</evidence>
<dbReference type="Pfam" id="PF00392">
    <property type="entry name" value="GntR"/>
    <property type="match status" value="1"/>
</dbReference>
<dbReference type="Proteomes" id="UP000664073">
    <property type="component" value="Unassembled WGS sequence"/>
</dbReference>
<dbReference type="InterPro" id="IPR008920">
    <property type="entry name" value="TF_FadR/GntR_C"/>
</dbReference>
<dbReference type="PANTHER" id="PTHR43537:SF45">
    <property type="entry name" value="GNTR FAMILY REGULATORY PROTEIN"/>
    <property type="match status" value="1"/>
</dbReference>
<dbReference type="Gene3D" id="1.10.10.10">
    <property type="entry name" value="Winged helix-like DNA-binding domain superfamily/Winged helix DNA-binding domain"/>
    <property type="match status" value="1"/>
</dbReference>
<dbReference type="SMART" id="SM00345">
    <property type="entry name" value="HTH_GNTR"/>
    <property type="match status" value="1"/>
</dbReference>